<dbReference type="PANTHER" id="PTHR23416:SF78">
    <property type="entry name" value="LIPOPOLYSACCHARIDE BIOSYNTHESIS O-ACETYL TRANSFERASE WBBJ-RELATED"/>
    <property type="match status" value="1"/>
</dbReference>
<dbReference type="InterPro" id="IPR011004">
    <property type="entry name" value="Trimer_LpxA-like_sf"/>
</dbReference>
<dbReference type="EMBL" id="BMEC01000013">
    <property type="protein sequence ID" value="GGC47829.1"/>
    <property type="molecule type" value="Genomic_DNA"/>
</dbReference>
<dbReference type="InterPro" id="IPR051159">
    <property type="entry name" value="Hexapeptide_acetyltransf"/>
</dbReference>
<gene>
    <name evidence="1" type="ORF">GCM10011506_36820</name>
</gene>
<sequence length="229" mass="24787">MKTLVQNIVQLRNPAFRLHESVSSQDLIQFTYTQVRSLLRGMKMIFKGKKNKMALLGRGVRIVNSHKFTYGRFMKLGDFVYISALGKKGIKMGSNVSLGSFSRVVVATTLDNPGEGICIGDNVGIGEFAYLGGAGGLEIGNDCIVGQYFSCHPENHNYEDHEKLIRMQGVSRKGIKIGANCWIGSKVTILDGVEVGEGSVIAAGAVVTKSFPAYSIIGGVPAKLIKTRK</sequence>
<dbReference type="InterPro" id="IPR001451">
    <property type="entry name" value="Hexapep"/>
</dbReference>
<comment type="caution">
    <text evidence="1">The sequence shown here is derived from an EMBL/GenBank/DDBJ whole genome shotgun (WGS) entry which is preliminary data.</text>
</comment>
<name>A0ABQ1MZ98_9BACT</name>
<organism evidence="1 2">
    <name type="scientific">Marivirga lumbricoides</name>
    <dbReference type="NCBI Taxonomy" id="1046115"/>
    <lineage>
        <taxon>Bacteria</taxon>
        <taxon>Pseudomonadati</taxon>
        <taxon>Bacteroidota</taxon>
        <taxon>Cytophagia</taxon>
        <taxon>Cytophagales</taxon>
        <taxon>Marivirgaceae</taxon>
        <taxon>Marivirga</taxon>
    </lineage>
</organism>
<dbReference type="Proteomes" id="UP000636010">
    <property type="component" value="Unassembled WGS sequence"/>
</dbReference>
<keyword evidence="2" id="KW-1185">Reference proteome</keyword>
<proteinExistence type="predicted"/>
<evidence type="ECO:0000313" key="2">
    <source>
        <dbReference type="Proteomes" id="UP000636010"/>
    </source>
</evidence>
<evidence type="ECO:0008006" key="3">
    <source>
        <dbReference type="Google" id="ProtNLM"/>
    </source>
</evidence>
<reference evidence="2" key="1">
    <citation type="journal article" date="2019" name="Int. J. Syst. Evol. Microbiol.">
        <title>The Global Catalogue of Microorganisms (GCM) 10K type strain sequencing project: providing services to taxonomists for standard genome sequencing and annotation.</title>
        <authorList>
            <consortium name="The Broad Institute Genomics Platform"/>
            <consortium name="The Broad Institute Genome Sequencing Center for Infectious Disease"/>
            <person name="Wu L."/>
            <person name="Ma J."/>
        </authorList>
    </citation>
    <scope>NUCLEOTIDE SEQUENCE [LARGE SCALE GENOMIC DNA]</scope>
    <source>
        <strain evidence="2">CGMCC 1.10832</strain>
    </source>
</reference>
<protein>
    <recommendedName>
        <fullName evidence="3">Acetyltransferase</fullName>
    </recommendedName>
</protein>
<dbReference type="Pfam" id="PF00132">
    <property type="entry name" value="Hexapep"/>
    <property type="match status" value="1"/>
</dbReference>
<evidence type="ECO:0000313" key="1">
    <source>
        <dbReference type="EMBL" id="GGC47829.1"/>
    </source>
</evidence>
<dbReference type="RefSeq" id="WP_188466350.1">
    <property type="nucleotide sequence ID" value="NZ_BAABHU010000013.1"/>
</dbReference>
<dbReference type="Gene3D" id="2.160.10.10">
    <property type="entry name" value="Hexapeptide repeat proteins"/>
    <property type="match status" value="1"/>
</dbReference>
<dbReference type="SUPFAM" id="SSF51161">
    <property type="entry name" value="Trimeric LpxA-like enzymes"/>
    <property type="match status" value="1"/>
</dbReference>
<accession>A0ABQ1MZ98</accession>
<dbReference type="CDD" id="cd04647">
    <property type="entry name" value="LbH_MAT_like"/>
    <property type="match status" value="1"/>
</dbReference>
<dbReference type="PANTHER" id="PTHR23416">
    <property type="entry name" value="SIALIC ACID SYNTHASE-RELATED"/>
    <property type="match status" value="1"/>
</dbReference>